<keyword evidence="2" id="KW-0723">Serine/threonine-protein kinase</keyword>
<sequence length="393" mass="44660">MRKKRIKTWGETFYRVHSNSLIKQRNDNDSPTGLVCCSVKCLEKAMIHPADNALLAKQTGANSHKSNGNFSKREKQLSNWFIHSLLIMIFKKIKSFGHSGHWPVYLPLHNTLVKKCEGGFGAVFRHVYNNRDVAIKQLHHCRHSSSTDFYSFCSELNAFRLPPSPYVVQAIAFTSSGICLQIVTEFIEGKNLQQLIADDVWHITFTQRLQLAFQIINGLMHCHNHLLLHLDVKSANIIVHANGKICKLSDFGCSRIAIASQNGLLIANDKATSGAFGTVAYKAPELFKGQRITDRADIYSFSLVLWEILTQKSVYNAIHPHNFIYDVVVHKLRPEIEQLNVPKDNYGKVLVTLLENCWSDELTKRPCALIVQQTIKQFICTKSVNKPMKKFNQ</sequence>
<dbReference type="OMA" id="HANGKIC"/>
<accession>A0A3P6UBL8</accession>
<dbReference type="Proteomes" id="UP000277928">
    <property type="component" value="Unassembled WGS sequence"/>
</dbReference>
<dbReference type="EMBL" id="UYRX01001278">
    <property type="protein sequence ID" value="VDK89020.1"/>
    <property type="molecule type" value="Genomic_DNA"/>
</dbReference>
<evidence type="ECO:0000256" key="2">
    <source>
        <dbReference type="ARBA" id="ARBA00022527"/>
    </source>
</evidence>
<dbReference type="Gene3D" id="1.10.510.10">
    <property type="entry name" value="Transferase(Phosphotransferase) domain 1"/>
    <property type="match status" value="1"/>
</dbReference>
<organism evidence="10 11">
    <name type="scientific">Litomosoides sigmodontis</name>
    <name type="common">Filarial nematode worm</name>
    <dbReference type="NCBI Taxonomy" id="42156"/>
    <lineage>
        <taxon>Eukaryota</taxon>
        <taxon>Metazoa</taxon>
        <taxon>Ecdysozoa</taxon>
        <taxon>Nematoda</taxon>
        <taxon>Chromadorea</taxon>
        <taxon>Rhabditida</taxon>
        <taxon>Spirurina</taxon>
        <taxon>Spiruromorpha</taxon>
        <taxon>Filarioidea</taxon>
        <taxon>Onchocercidae</taxon>
        <taxon>Litomosoides</taxon>
    </lineage>
</organism>
<evidence type="ECO:0000256" key="1">
    <source>
        <dbReference type="ARBA" id="ARBA00012513"/>
    </source>
</evidence>
<proteinExistence type="predicted"/>
<evidence type="ECO:0000259" key="9">
    <source>
        <dbReference type="PROSITE" id="PS50011"/>
    </source>
</evidence>
<keyword evidence="11" id="KW-1185">Reference proteome</keyword>
<dbReference type="AlphaFoldDB" id="A0A3P6UBL8"/>
<dbReference type="PROSITE" id="PS50011">
    <property type="entry name" value="PROTEIN_KINASE_DOM"/>
    <property type="match status" value="1"/>
</dbReference>
<dbReference type="Pfam" id="PF00069">
    <property type="entry name" value="Pkinase"/>
    <property type="match status" value="1"/>
</dbReference>
<dbReference type="PANTHER" id="PTHR44329">
    <property type="entry name" value="SERINE/THREONINE-PROTEIN KINASE TNNI3K-RELATED"/>
    <property type="match status" value="1"/>
</dbReference>
<dbReference type="PROSITE" id="PS00108">
    <property type="entry name" value="PROTEIN_KINASE_ST"/>
    <property type="match status" value="1"/>
</dbReference>
<comment type="catalytic activity">
    <reaction evidence="8">
        <text>L-seryl-[protein] + ATP = O-phospho-L-seryl-[protein] + ADP + H(+)</text>
        <dbReference type="Rhea" id="RHEA:17989"/>
        <dbReference type="Rhea" id="RHEA-COMP:9863"/>
        <dbReference type="Rhea" id="RHEA-COMP:11604"/>
        <dbReference type="ChEBI" id="CHEBI:15378"/>
        <dbReference type="ChEBI" id="CHEBI:29999"/>
        <dbReference type="ChEBI" id="CHEBI:30616"/>
        <dbReference type="ChEBI" id="CHEBI:83421"/>
        <dbReference type="ChEBI" id="CHEBI:456216"/>
        <dbReference type="EC" id="2.7.11.1"/>
    </reaction>
</comment>
<evidence type="ECO:0000313" key="10">
    <source>
        <dbReference type="EMBL" id="VDK89020.1"/>
    </source>
</evidence>
<gene>
    <name evidence="10" type="ORF">NLS_LOCUS8943</name>
</gene>
<protein>
    <recommendedName>
        <fullName evidence="1">non-specific serine/threonine protein kinase</fullName>
        <ecNumber evidence="1">2.7.11.1</ecNumber>
    </recommendedName>
</protein>
<comment type="catalytic activity">
    <reaction evidence="7">
        <text>L-threonyl-[protein] + ATP = O-phospho-L-threonyl-[protein] + ADP + H(+)</text>
        <dbReference type="Rhea" id="RHEA:46608"/>
        <dbReference type="Rhea" id="RHEA-COMP:11060"/>
        <dbReference type="Rhea" id="RHEA-COMP:11605"/>
        <dbReference type="ChEBI" id="CHEBI:15378"/>
        <dbReference type="ChEBI" id="CHEBI:30013"/>
        <dbReference type="ChEBI" id="CHEBI:30616"/>
        <dbReference type="ChEBI" id="CHEBI:61977"/>
        <dbReference type="ChEBI" id="CHEBI:456216"/>
        <dbReference type="EC" id="2.7.11.1"/>
    </reaction>
</comment>
<feature type="domain" description="Protein kinase" evidence="9">
    <location>
        <begin position="109"/>
        <end position="379"/>
    </location>
</feature>
<evidence type="ECO:0000256" key="6">
    <source>
        <dbReference type="ARBA" id="ARBA00022840"/>
    </source>
</evidence>
<dbReference type="InterPro" id="IPR011009">
    <property type="entry name" value="Kinase-like_dom_sf"/>
</dbReference>
<evidence type="ECO:0000313" key="11">
    <source>
        <dbReference type="Proteomes" id="UP000277928"/>
    </source>
</evidence>
<keyword evidence="4" id="KW-0547">Nucleotide-binding</keyword>
<evidence type="ECO:0000256" key="8">
    <source>
        <dbReference type="ARBA" id="ARBA00048679"/>
    </source>
</evidence>
<dbReference type="EC" id="2.7.11.1" evidence="1"/>
<dbReference type="PANTHER" id="PTHR44329:SF285">
    <property type="entry name" value="V-MOS MOLONEY MURINE SARCOMA VIRAL ONCO HOMOLOG"/>
    <property type="match status" value="1"/>
</dbReference>
<keyword evidence="5" id="KW-0418">Kinase</keyword>
<dbReference type="GO" id="GO:0005524">
    <property type="term" value="F:ATP binding"/>
    <property type="evidence" value="ECO:0007669"/>
    <property type="project" value="UniProtKB-KW"/>
</dbReference>
<name>A0A3P6UBL8_LITSI</name>
<dbReference type="InterPro" id="IPR000719">
    <property type="entry name" value="Prot_kinase_dom"/>
</dbReference>
<keyword evidence="6" id="KW-0067">ATP-binding</keyword>
<dbReference type="InterPro" id="IPR051681">
    <property type="entry name" value="Ser/Thr_Kinases-Pseudokinases"/>
</dbReference>
<dbReference type="SMART" id="SM00220">
    <property type="entry name" value="S_TKc"/>
    <property type="match status" value="1"/>
</dbReference>
<dbReference type="OrthoDB" id="5913378at2759"/>
<evidence type="ECO:0000256" key="7">
    <source>
        <dbReference type="ARBA" id="ARBA00047899"/>
    </source>
</evidence>
<dbReference type="InterPro" id="IPR008271">
    <property type="entry name" value="Ser/Thr_kinase_AS"/>
</dbReference>
<dbReference type="STRING" id="42156.A0A3P6UBL8"/>
<dbReference type="GO" id="GO:0004674">
    <property type="term" value="F:protein serine/threonine kinase activity"/>
    <property type="evidence" value="ECO:0007669"/>
    <property type="project" value="UniProtKB-KW"/>
</dbReference>
<reference evidence="10 11" key="1">
    <citation type="submission" date="2018-08" db="EMBL/GenBank/DDBJ databases">
        <authorList>
            <person name="Laetsch R D."/>
            <person name="Stevens L."/>
            <person name="Kumar S."/>
            <person name="Blaxter L. M."/>
        </authorList>
    </citation>
    <scope>NUCLEOTIDE SEQUENCE [LARGE SCALE GENOMIC DNA]</scope>
</reference>
<evidence type="ECO:0000256" key="4">
    <source>
        <dbReference type="ARBA" id="ARBA00022741"/>
    </source>
</evidence>
<keyword evidence="3" id="KW-0808">Transferase</keyword>
<dbReference type="SUPFAM" id="SSF56112">
    <property type="entry name" value="Protein kinase-like (PK-like)"/>
    <property type="match status" value="1"/>
</dbReference>
<evidence type="ECO:0000256" key="3">
    <source>
        <dbReference type="ARBA" id="ARBA00022679"/>
    </source>
</evidence>
<evidence type="ECO:0000256" key="5">
    <source>
        <dbReference type="ARBA" id="ARBA00022777"/>
    </source>
</evidence>